<accession>A0A409W697</accession>
<evidence type="ECO:0000313" key="6">
    <source>
        <dbReference type="Proteomes" id="UP000284842"/>
    </source>
</evidence>
<evidence type="ECO:0000313" key="5">
    <source>
        <dbReference type="EMBL" id="PPQ74026.1"/>
    </source>
</evidence>
<dbReference type="EMBL" id="NHTK01005781">
    <property type="protein sequence ID" value="PPQ74026.1"/>
    <property type="molecule type" value="Genomic_DNA"/>
</dbReference>
<dbReference type="Pfam" id="PF00135">
    <property type="entry name" value="COesterase"/>
    <property type="match status" value="1"/>
</dbReference>
<dbReference type="InterPro" id="IPR029058">
    <property type="entry name" value="AB_hydrolase_fold"/>
</dbReference>
<dbReference type="AlphaFoldDB" id="A0A409W697"/>
<dbReference type="InterPro" id="IPR019826">
    <property type="entry name" value="Carboxylesterase_B_AS"/>
</dbReference>
<dbReference type="Gene3D" id="3.40.50.1820">
    <property type="entry name" value="alpha/beta hydrolase"/>
    <property type="match status" value="1"/>
</dbReference>
<dbReference type="InterPro" id="IPR002018">
    <property type="entry name" value="CarbesteraseB"/>
</dbReference>
<dbReference type="PANTHER" id="PTHR43142:SF1">
    <property type="entry name" value="CARBOXYLIC ESTER HYDROLASE"/>
    <property type="match status" value="1"/>
</dbReference>
<evidence type="ECO:0000256" key="3">
    <source>
        <dbReference type="RuleBase" id="RU361235"/>
    </source>
</evidence>
<proteinExistence type="inferred from homology"/>
<protein>
    <recommendedName>
        <fullName evidence="3">Carboxylic ester hydrolase</fullName>
        <ecNumber evidence="3">3.1.1.-</ecNumber>
    </recommendedName>
</protein>
<sequence>MSVPHLHDELARNPQRVKVATKFGDIVGGRANNGIDVLMLSIVCAEVPYALPPKRFEDPVPLPSNFRYPAKEYIEESTYGAQPLNDGQAAGTPFVDKVGYGKPSENPLFLNIVAPPSFPEKRNFPVKVYIHGGFLQFGSPHGISGQAQFISAERSEVWVNIGYRLSVFGFLASDKPNLSGNYGFKDQWTALEWIKNNIEAFGGDPNNIELSGLSAGAHSVHQLLHHASRLPEGYKAPFQTVILESNAILADPKTQAELRPQFEALCNALDLDPNSPDTLDTLKDPKKVSWKSITHVIETEKLGKYGTFRGCLGDDGWLSPKKPGSPVPESLMEWQRTGGFAHSLRARGVKAVVLGDLKEEWYLYSIAHPINGPADILPNLERYFSDYLSQKLIDAYPPLKENASKEEATRRYGDILSAAQVHLPARLLVRDLRAAGFPVVRYEIRWTPEQNRPLGYVTHGCDRVLWALREPSLQGDQRDIAIAWLNRVYEELDTARSVGSNYRRPLTSVLTLKENKTIDWAEDARWDEMMELNAAVGEFKSKL</sequence>
<organism evidence="5 6">
    <name type="scientific">Panaeolus cyanescens</name>
    <dbReference type="NCBI Taxonomy" id="181874"/>
    <lineage>
        <taxon>Eukaryota</taxon>
        <taxon>Fungi</taxon>
        <taxon>Dikarya</taxon>
        <taxon>Basidiomycota</taxon>
        <taxon>Agaricomycotina</taxon>
        <taxon>Agaricomycetes</taxon>
        <taxon>Agaricomycetidae</taxon>
        <taxon>Agaricales</taxon>
        <taxon>Agaricineae</taxon>
        <taxon>Galeropsidaceae</taxon>
        <taxon>Panaeolus</taxon>
    </lineage>
</organism>
<dbReference type="PROSITE" id="PS00122">
    <property type="entry name" value="CARBOXYLESTERASE_B_1"/>
    <property type="match status" value="1"/>
</dbReference>
<evidence type="ECO:0000259" key="4">
    <source>
        <dbReference type="Pfam" id="PF00135"/>
    </source>
</evidence>
<dbReference type="FunCoup" id="A0A409W697">
    <property type="interactions" value="2"/>
</dbReference>
<dbReference type="Proteomes" id="UP000284842">
    <property type="component" value="Unassembled WGS sequence"/>
</dbReference>
<dbReference type="OrthoDB" id="6846267at2759"/>
<dbReference type="EC" id="3.1.1.-" evidence="3"/>
<comment type="caution">
    <text evidence="5">The sequence shown here is derived from an EMBL/GenBank/DDBJ whole genome shotgun (WGS) entry which is preliminary data.</text>
</comment>
<reference evidence="5 6" key="1">
    <citation type="journal article" date="2018" name="Evol. Lett.">
        <title>Horizontal gene cluster transfer increased hallucinogenic mushroom diversity.</title>
        <authorList>
            <person name="Reynolds H.T."/>
            <person name="Vijayakumar V."/>
            <person name="Gluck-Thaler E."/>
            <person name="Korotkin H.B."/>
            <person name="Matheny P.B."/>
            <person name="Slot J.C."/>
        </authorList>
    </citation>
    <scope>NUCLEOTIDE SEQUENCE [LARGE SCALE GENOMIC DNA]</scope>
    <source>
        <strain evidence="5 6">2629</strain>
    </source>
</reference>
<dbReference type="STRING" id="181874.A0A409W697"/>
<gene>
    <name evidence="5" type="ORF">CVT24_012622</name>
</gene>
<dbReference type="SUPFAM" id="SSF53474">
    <property type="entry name" value="alpha/beta-Hydrolases"/>
    <property type="match status" value="1"/>
</dbReference>
<keyword evidence="2 3" id="KW-0378">Hydrolase</keyword>
<dbReference type="GO" id="GO:0016787">
    <property type="term" value="F:hydrolase activity"/>
    <property type="evidence" value="ECO:0007669"/>
    <property type="project" value="UniProtKB-KW"/>
</dbReference>
<evidence type="ECO:0000256" key="2">
    <source>
        <dbReference type="ARBA" id="ARBA00022801"/>
    </source>
</evidence>
<dbReference type="InParanoid" id="A0A409W697"/>
<comment type="similarity">
    <text evidence="1 3">Belongs to the type-B carboxylesterase/lipase family.</text>
</comment>
<name>A0A409W697_9AGAR</name>
<feature type="domain" description="Carboxylesterase type B" evidence="4">
    <location>
        <begin position="18"/>
        <end position="462"/>
    </location>
</feature>
<keyword evidence="6" id="KW-1185">Reference proteome</keyword>
<evidence type="ECO:0000256" key="1">
    <source>
        <dbReference type="ARBA" id="ARBA00005964"/>
    </source>
</evidence>
<dbReference type="PANTHER" id="PTHR43142">
    <property type="entry name" value="CARBOXYLIC ESTER HYDROLASE"/>
    <property type="match status" value="1"/>
</dbReference>